<accession>A0A0S3SCW0</accession>
<dbReference type="Proteomes" id="UP000291084">
    <property type="component" value="Chromosome 6"/>
</dbReference>
<protein>
    <submittedName>
        <fullName evidence="1">Uncharacterized protein</fullName>
    </submittedName>
</protein>
<keyword evidence="2" id="KW-1185">Reference proteome</keyword>
<dbReference type="EMBL" id="AP015039">
    <property type="protein sequence ID" value="BAT90703.1"/>
    <property type="molecule type" value="Genomic_DNA"/>
</dbReference>
<organism evidence="1 2">
    <name type="scientific">Vigna angularis var. angularis</name>
    <dbReference type="NCBI Taxonomy" id="157739"/>
    <lineage>
        <taxon>Eukaryota</taxon>
        <taxon>Viridiplantae</taxon>
        <taxon>Streptophyta</taxon>
        <taxon>Embryophyta</taxon>
        <taxon>Tracheophyta</taxon>
        <taxon>Spermatophyta</taxon>
        <taxon>Magnoliopsida</taxon>
        <taxon>eudicotyledons</taxon>
        <taxon>Gunneridae</taxon>
        <taxon>Pentapetalae</taxon>
        <taxon>rosids</taxon>
        <taxon>fabids</taxon>
        <taxon>Fabales</taxon>
        <taxon>Fabaceae</taxon>
        <taxon>Papilionoideae</taxon>
        <taxon>50 kb inversion clade</taxon>
        <taxon>NPAAA clade</taxon>
        <taxon>indigoferoid/millettioid clade</taxon>
        <taxon>Phaseoleae</taxon>
        <taxon>Vigna</taxon>
    </lineage>
</organism>
<sequence length="71" mass="8156">MDESKISQFSFHNYDKGQKPYSCFYLTKNTAAIVSANFAGSILYCDKLSIEKKKIPLFVVLLLHVFVIYDI</sequence>
<evidence type="ECO:0000313" key="2">
    <source>
        <dbReference type="Proteomes" id="UP000291084"/>
    </source>
</evidence>
<evidence type="ECO:0000313" key="1">
    <source>
        <dbReference type="EMBL" id="BAT90703.1"/>
    </source>
</evidence>
<reference evidence="1 2" key="1">
    <citation type="journal article" date="2015" name="Sci. Rep.">
        <title>The power of single molecule real-time sequencing technology in the de novo assembly of a eukaryotic genome.</title>
        <authorList>
            <person name="Sakai H."/>
            <person name="Naito K."/>
            <person name="Ogiso-Tanaka E."/>
            <person name="Takahashi Y."/>
            <person name="Iseki K."/>
            <person name="Muto C."/>
            <person name="Satou K."/>
            <person name="Teruya K."/>
            <person name="Shiroma A."/>
            <person name="Shimoji M."/>
            <person name="Hirano T."/>
            <person name="Itoh T."/>
            <person name="Kaga A."/>
            <person name="Tomooka N."/>
        </authorList>
    </citation>
    <scope>NUCLEOTIDE SEQUENCE [LARGE SCALE GENOMIC DNA]</scope>
    <source>
        <strain evidence="2">cv. Shumari</strain>
    </source>
</reference>
<proteinExistence type="predicted"/>
<name>A0A0S3SCW0_PHAAN</name>
<gene>
    <name evidence="1" type="primary">Vigan.06G198300</name>
    <name evidence="1" type="ORF">VIGAN_06198300</name>
</gene>
<dbReference type="AlphaFoldDB" id="A0A0S3SCW0"/>